<keyword evidence="11" id="KW-0325">Glycoprotein</keyword>
<keyword evidence="5" id="KW-0732">Signal</keyword>
<keyword evidence="9 15" id="KW-1133">Transmembrane helix</keyword>
<dbReference type="GO" id="GO:0007043">
    <property type="term" value="P:cell-cell junction assembly"/>
    <property type="evidence" value="ECO:0007669"/>
    <property type="project" value="TreeGrafter"/>
</dbReference>
<keyword evidence="2" id="KW-1003">Cell membrane</keyword>
<dbReference type="EMBL" id="OX395132">
    <property type="protein sequence ID" value="CAI5779249.1"/>
    <property type="molecule type" value="Genomic_DNA"/>
</dbReference>
<proteinExistence type="predicted"/>
<dbReference type="GO" id="GO:0007156">
    <property type="term" value="P:homophilic cell adhesion via plasma membrane adhesion molecules"/>
    <property type="evidence" value="ECO:0007669"/>
    <property type="project" value="InterPro"/>
</dbReference>
<dbReference type="FunFam" id="2.60.40.60:FF:000163">
    <property type="entry name" value="Cadherin 17"/>
    <property type="match status" value="1"/>
</dbReference>
<keyword evidence="8" id="KW-0130">Cell adhesion</keyword>
<dbReference type="GO" id="GO:0016339">
    <property type="term" value="P:calcium-dependent cell-cell adhesion via plasma membrane cell adhesion molecules"/>
    <property type="evidence" value="ECO:0007669"/>
    <property type="project" value="TreeGrafter"/>
</dbReference>
<dbReference type="SMART" id="SM00112">
    <property type="entry name" value="CA"/>
    <property type="match status" value="7"/>
</dbReference>
<evidence type="ECO:0000256" key="3">
    <source>
        <dbReference type="ARBA" id="ARBA00022692"/>
    </source>
</evidence>
<evidence type="ECO:0000259" key="16">
    <source>
        <dbReference type="PROSITE" id="PS50268"/>
    </source>
</evidence>
<feature type="domain" description="Cadherin" evidence="16">
    <location>
        <begin position="204"/>
        <end position="419"/>
    </location>
</feature>
<dbReference type="PROSITE" id="PS50268">
    <property type="entry name" value="CADHERIN_2"/>
    <property type="match status" value="6"/>
</dbReference>
<evidence type="ECO:0000256" key="14">
    <source>
        <dbReference type="PROSITE-ProRule" id="PRU00043"/>
    </source>
</evidence>
<evidence type="ECO:0000256" key="1">
    <source>
        <dbReference type="ARBA" id="ARBA00004251"/>
    </source>
</evidence>
<keyword evidence="4" id="KW-0479">Metal-binding</keyword>
<dbReference type="FunFam" id="2.60.40.60:FF:000151">
    <property type="entry name" value="Cadherin 17"/>
    <property type="match status" value="1"/>
</dbReference>
<evidence type="ECO:0000256" key="7">
    <source>
        <dbReference type="ARBA" id="ARBA00022837"/>
    </source>
</evidence>
<keyword evidence="3 15" id="KW-0812">Transmembrane</keyword>
<dbReference type="PROSITE" id="PS00232">
    <property type="entry name" value="CADHERIN_1"/>
    <property type="match status" value="3"/>
</dbReference>
<dbReference type="Gene3D" id="2.60.40.60">
    <property type="entry name" value="Cadherins"/>
    <property type="match status" value="7"/>
</dbReference>
<evidence type="ECO:0000256" key="4">
    <source>
        <dbReference type="ARBA" id="ARBA00022723"/>
    </source>
</evidence>
<dbReference type="FunFam" id="2.60.40.60:FF:000183">
    <property type="entry name" value="Cadherin 17"/>
    <property type="match status" value="1"/>
</dbReference>
<evidence type="ECO:0000256" key="5">
    <source>
        <dbReference type="ARBA" id="ARBA00022729"/>
    </source>
</evidence>
<feature type="domain" description="Cadherin" evidence="16">
    <location>
        <begin position="646"/>
        <end position="746"/>
    </location>
</feature>
<dbReference type="InterPro" id="IPR002126">
    <property type="entry name" value="Cadherin-like_dom"/>
</dbReference>
<dbReference type="CDD" id="cd11304">
    <property type="entry name" value="Cadherin_repeat"/>
    <property type="match status" value="6"/>
</dbReference>
<protein>
    <recommendedName>
        <fullName evidence="12">Cadherin-17</fullName>
    </recommendedName>
    <alternativeName>
        <fullName evidence="13">Liver-intestine cadherin</fullName>
    </alternativeName>
</protein>
<keyword evidence="6" id="KW-0677">Repeat</keyword>
<name>A0AA35KL22_9SAUR</name>
<gene>
    <name evidence="17" type="ORF">PODLI_1B036039</name>
</gene>
<dbReference type="FunFam" id="2.60.40.60:FF:000011">
    <property type="entry name" value="Cadherin 1"/>
    <property type="match status" value="1"/>
</dbReference>
<feature type="domain" description="Cadherin" evidence="16">
    <location>
        <begin position="111"/>
        <end position="203"/>
    </location>
</feature>
<dbReference type="FunFam" id="2.60.40.60:FF:000188">
    <property type="entry name" value="Cadherin 17"/>
    <property type="match status" value="1"/>
</dbReference>
<dbReference type="GO" id="GO:0044331">
    <property type="term" value="P:cell-cell adhesion mediated by cadherin"/>
    <property type="evidence" value="ECO:0007669"/>
    <property type="project" value="TreeGrafter"/>
</dbReference>
<feature type="domain" description="Cadherin" evidence="16">
    <location>
        <begin position="420"/>
        <end position="528"/>
    </location>
</feature>
<dbReference type="GO" id="GO:0008013">
    <property type="term" value="F:beta-catenin binding"/>
    <property type="evidence" value="ECO:0007669"/>
    <property type="project" value="TreeGrafter"/>
</dbReference>
<keyword evidence="18" id="KW-1185">Reference proteome</keyword>
<keyword evidence="10 15" id="KW-0472">Membrane</keyword>
<evidence type="ECO:0000256" key="8">
    <source>
        <dbReference type="ARBA" id="ARBA00022889"/>
    </source>
</evidence>
<dbReference type="GO" id="GO:0000902">
    <property type="term" value="P:cell morphogenesis"/>
    <property type="evidence" value="ECO:0007669"/>
    <property type="project" value="TreeGrafter"/>
</dbReference>
<feature type="domain" description="Cadherin" evidence="16">
    <location>
        <begin position="530"/>
        <end position="645"/>
    </location>
</feature>
<dbReference type="GO" id="GO:0016477">
    <property type="term" value="P:cell migration"/>
    <property type="evidence" value="ECO:0007669"/>
    <property type="project" value="TreeGrafter"/>
</dbReference>
<dbReference type="PRINTS" id="PR00205">
    <property type="entry name" value="CADHERIN"/>
</dbReference>
<keyword evidence="7 14" id="KW-0106">Calcium</keyword>
<comment type="subcellular location">
    <subcellularLocation>
        <location evidence="1">Cell membrane</location>
        <topology evidence="1">Single-pass type I membrane protein</topology>
    </subcellularLocation>
</comment>
<evidence type="ECO:0000256" key="11">
    <source>
        <dbReference type="ARBA" id="ARBA00023180"/>
    </source>
</evidence>
<dbReference type="PANTHER" id="PTHR24027:SF419">
    <property type="entry name" value="CADHERIN-17"/>
    <property type="match status" value="1"/>
</dbReference>
<dbReference type="Proteomes" id="UP001178461">
    <property type="component" value="Chromosome 7"/>
</dbReference>
<dbReference type="GO" id="GO:0005912">
    <property type="term" value="C:adherens junction"/>
    <property type="evidence" value="ECO:0007669"/>
    <property type="project" value="TreeGrafter"/>
</dbReference>
<dbReference type="GO" id="GO:0034332">
    <property type="term" value="P:adherens junction organization"/>
    <property type="evidence" value="ECO:0007669"/>
    <property type="project" value="TreeGrafter"/>
</dbReference>
<dbReference type="AlphaFoldDB" id="A0AA35KL22"/>
<dbReference type="InterPro" id="IPR015919">
    <property type="entry name" value="Cadherin-like_sf"/>
</dbReference>
<evidence type="ECO:0000256" key="6">
    <source>
        <dbReference type="ARBA" id="ARBA00022737"/>
    </source>
</evidence>
<evidence type="ECO:0000256" key="13">
    <source>
        <dbReference type="ARBA" id="ARBA00083691"/>
    </source>
</evidence>
<feature type="domain" description="Cadherin" evidence="16">
    <location>
        <begin position="765"/>
        <end position="859"/>
    </location>
</feature>
<reference evidence="17" key="1">
    <citation type="submission" date="2022-12" db="EMBL/GenBank/DDBJ databases">
        <authorList>
            <person name="Alioto T."/>
            <person name="Alioto T."/>
            <person name="Gomez Garrido J."/>
        </authorList>
    </citation>
    <scope>NUCLEOTIDE SEQUENCE</scope>
</reference>
<organism evidence="17 18">
    <name type="scientific">Podarcis lilfordi</name>
    <name type="common">Lilford's wall lizard</name>
    <dbReference type="NCBI Taxonomy" id="74358"/>
    <lineage>
        <taxon>Eukaryota</taxon>
        <taxon>Metazoa</taxon>
        <taxon>Chordata</taxon>
        <taxon>Craniata</taxon>
        <taxon>Vertebrata</taxon>
        <taxon>Euteleostomi</taxon>
        <taxon>Lepidosauria</taxon>
        <taxon>Squamata</taxon>
        <taxon>Bifurcata</taxon>
        <taxon>Unidentata</taxon>
        <taxon>Episquamata</taxon>
        <taxon>Laterata</taxon>
        <taxon>Lacertibaenia</taxon>
        <taxon>Lacertidae</taxon>
        <taxon>Podarcis</taxon>
    </lineage>
</organism>
<evidence type="ECO:0000256" key="9">
    <source>
        <dbReference type="ARBA" id="ARBA00022989"/>
    </source>
</evidence>
<dbReference type="GO" id="GO:0045296">
    <property type="term" value="F:cadherin binding"/>
    <property type="evidence" value="ECO:0007669"/>
    <property type="project" value="TreeGrafter"/>
</dbReference>
<dbReference type="InterPro" id="IPR039808">
    <property type="entry name" value="Cadherin"/>
</dbReference>
<accession>A0AA35KL22</accession>
<sequence>MDCEGLSLLYILDNRCSNITCIEATSFSRGLETAKGSERHRQAPPSWAGVEIPFRTDQGFCAPGIGIIGMEVLTKMLKIYPHHFGCLLILHLVICQGTDDPHISGPLEDKTFSVQEGRTGITYIYRFTLQPPTVKLRLTGVTDGKIYIYPKDWSLYVNGSLDWETRNVYNLQVEGLDENGQRVKGPYSITINVIDVNDNPPQFSQREYFAAVRQNSRPGKPFTYVTATDRDDPTTPHAQLSYSISKHFPDPHQTMLFQINNVTGAISTTAAGAKYLNPADGINYTIAVRVKDMAGQSENSFPSDADVIVTVLENLWKSPPLVKLKENSTEPHPMRITQVQWNDPGAKYEIRQKETPPTKLPFMVAQNGTVYVTEPLDREVKDAYSFYVVAKDKDEDIALSYPLTINVTVEDINDNPPVCDKALTIFEVQDNEPVGNFIGTFHASDRDQENTLNSRLSYVIVDQSPKVPYDNMFLIERGTGTVNLLTSALNKELVSNYSLTVEVTDSAFRTLCNVQINVIDTNDQVPIFEKSDYGSMTLPENIPLGTVIREIQATDADEPFTGSSQIVYKIDKGDPNNTFVIVTDRKTNRGYVTINKALDFETTDVYNLTIQATNPEPLVTGVQYNLNSTAYLRVIVINVEEAPVFLKTTHTVDIPENATVGTFLTTATAFDPEGDSIRYALKSDARKWLRIDPLNGTIYTAAPLDRETQQTYMVQIVATEQTKASRSSTAQLRLNLKDVNDNPPRLDKNVVFFCHPLQGNEKTKIEVSDPDERSYVQRFTYSLVGADAIQNWNVSKPDDLLAYISPRNLKLEEKDYYVPLKINDNGRPPMEGVVTLKVRLCKCTEENRCFLAIDDGPSLPTVGMAIGILAGVLLIIGIILGVVFLNLKRKKEYELKAQTANAVSPSELRNLT</sequence>
<evidence type="ECO:0000256" key="12">
    <source>
        <dbReference type="ARBA" id="ARBA00069590"/>
    </source>
</evidence>
<dbReference type="GO" id="GO:0005509">
    <property type="term" value="F:calcium ion binding"/>
    <property type="evidence" value="ECO:0007669"/>
    <property type="project" value="UniProtKB-UniRule"/>
</dbReference>
<evidence type="ECO:0000256" key="15">
    <source>
        <dbReference type="SAM" id="Phobius"/>
    </source>
</evidence>
<evidence type="ECO:0000256" key="10">
    <source>
        <dbReference type="ARBA" id="ARBA00023136"/>
    </source>
</evidence>
<dbReference type="InterPro" id="IPR020894">
    <property type="entry name" value="Cadherin_CS"/>
</dbReference>
<evidence type="ECO:0000313" key="18">
    <source>
        <dbReference type="Proteomes" id="UP001178461"/>
    </source>
</evidence>
<dbReference type="GO" id="GO:0016342">
    <property type="term" value="C:catenin complex"/>
    <property type="evidence" value="ECO:0007669"/>
    <property type="project" value="TreeGrafter"/>
</dbReference>
<dbReference type="PANTHER" id="PTHR24027">
    <property type="entry name" value="CADHERIN-23"/>
    <property type="match status" value="1"/>
</dbReference>
<dbReference type="FunFam" id="2.60.40.60:FF:000152">
    <property type="entry name" value="Cadherin 17"/>
    <property type="match status" value="1"/>
</dbReference>
<evidence type="ECO:0000256" key="2">
    <source>
        <dbReference type="ARBA" id="ARBA00022475"/>
    </source>
</evidence>
<evidence type="ECO:0000313" key="17">
    <source>
        <dbReference type="EMBL" id="CAI5779249.1"/>
    </source>
</evidence>
<feature type="transmembrane region" description="Helical" evidence="15">
    <location>
        <begin position="862"/>
        <end position="887"/>
    </location>
</feature>
<dbReference type="SUPFAM" id="SSF49313">
    <property type="entry name" value="Cadherin-like"/>
    <property type="match status" value="7"/>
</dbReference>
<dbReference type="FunFam" id="2.60.40.60:FF:000095">
    <property type="entry name" value="Cadherin 13"/>
    <property type="match status" value="1"/>
</dbReference>
<dbReference type="Pfam" id="PF00028">
    <property type="entry name" value="Cadherin"/>
    <property type="match status" value="5"/>
</dbReference>